<keyword evidence="5" id="KW-1185">Reference proteome</keyword>
<dbReference type="PANTHER" id="PTHR43278:SF4">
    <property type="entry name" value="NAD(P)H-DEPENDENT FMN-CONTAINING OXIDOREDUCTASE YWQN-RELATED"/>
    <property type="match status" value="1"/>
</dbReference>
<protein>
    <submittedName>
        <fullName evidence="4">NADPH-dependent FMN reductase</fullName>
    </submittedName>
</protein>
<evidence type="ECO:0000259" key="3">
    <source>
        <dbReference type="Pfam" id="PF03358"/>
    </source>
</evidence>
<sequence length="187" mass="20411">MQSNNVLIITSSPTVGGNGDVIASIAANELTARGANASMLNLRNLDIQPIATGQDSVAHSDEPDDDFPQLLAAIHQADAIIVISPIYYNNLEARLITAIDRLYYPIALRNGYERGPKKRLGVILTCEGSSSDWLKLLVDRTLTKSLRASVADIKTEVFGHCPPLQGKPINADYWHRTISLADWCIQS</sequence>
<evidence type="ECO:0000256" key="1">
    <source>
        <dbReference type="ARBA" id="ARBA00022630"/>
    </source>
</evidence>
<dbReference type="InterPro" id="IPR051796">
    <property type="entry name" value="ISF_SsuE-like"/>
</dbReference>
<dbReference type="SUPFAM" id="SSF52218">
    <property type="entry name" value="Flavoproteins"/>
    <property type="match status" value="1"/>
</dbReference>
<dbReference type="PANTHER" id="PTHR43278">
    <property type="entry name" value="NAD(P)H-DEPENDENT FMN-CONTAINING OXIDOREDUCTASE YWQN-RELATED"/>
    <property type="match status" value="1"/>
</dbReference>
<dbReference type="Proteomes" id="UP000029033">
    <property type="component" value="Unassembled WGS sequence"/>
</dbReference>
<dbReference type="InterPro" id="IPR005025">
    <property type="entry name" value="FMN_Rdtase-like_dom"/>
</dbReference>
<name>A0A087D7V2_9BIFI</name>
<dbReference type="AlphaFoldDB" id="A0A087D7V2"/>
<organism evidence="4 5">
    <name type="scientific">Bifidobacterium scardovii</name>
    <dbReference type="NCBI Taxonomy" id="158787"/>
    <lineage>
        <taxon>Bacteria</taxon>
        <taxon>Bacillati</taxon>
        <taxon>Actinomycetota</taxon>
        <taxon>Actinomycetes</taxon>
        <taxon>Bifidobacteriales</taxon>
        <taxon>Bifidobacteriaceae</taxon>
        <taxon>Bifidobacterium</taxon>
    </lineage>
</organism>
<accession>A0A087D7V2</accession>
<keyword evidence="2" id="KW-0288">FMN</keyword>
<dbReference type="Gene3D" id="3.40.50.360">
    <property type="match status" value="1"/>
</dbReference>
<dbReference type="Pfam" id="PF03358">
    <property type="entry name" value="FMN_red"/>
    <property type="match status" value="1"/>
</dbReference>
<reference evidence="4 5" key="1">
    <citation type="submission" date="2014-03" db="EMBL/GenBank/DDBJ databases">
        <title>Genomics of Bifidobacteria.</title>
        <authorList>
            <person name="Ventura M."/>
            <person name="Milani C."/>
            <person name="Lugli G.A."/>
        </authorList>
    </citation>
    <scope>NUCLEOTIDE SEQUENCE [LARGE SCALE GENOMIC DNA]</scope>
    <source>
        <strain evidence="4 5">LMG 21589</strain>
    </source>
</reference>
<dbReference type="STRING" id="158787.BSCA_1973"/>
<dbReference type="eggNOG" id="COG0655">
    <property type="taxonomic scope" value="Bacteria"/>
</dbReference>
<feature type="domain" description="NADPH-dependent FMN reductase-like" evidence="3">
    <location>
        <begin position="5"/>
        <end position="110"/>
    </location>
</feature>
<keyword evidence="1" id="KW-0285">Flavoprotein</keyword>
<dbReference type="OrthoDB" id="9805976at2"/>
<dbReference type="GeneID" id="85165408"/>
<dbReference type="InterPro" id="IPR029039">
    <property type="entry name" value="Flavoprotein-like_sf"/>
</dbReference>
<evidence type="ECO:0000256" key="2">
    <source>
        <dbReference type="ARBA" id="ARBA00022643"/>
    </source>
</evidence>
<dbReference type="RefSeq" id="WP_046726142.1">
    <property type="nucleotide sequence ID" value="NZ_CAUPKV010000001.1"/>
</dbReference>
<dbReference type="GO" id="GO:0016491">
    <property type="term" value="F:oxidoreductase activity"/>
    <property type="evidence" value="ECO:0007669"/>
    <property type="project" value="InterPro"/>
</dbReference>
<gene>
    <name evidence="4" type="ORF">BSCA_1973</name>
</gene>
<dbReference type="EMBL" id="JGZO01000022">
    <property type="protein sequence ID" value="KFI91602.1"/>
    <property type="molecule type" value="Genomic_DNA"/>
</dbReference>
<evidence type="ECO:0000313" key="4">
    <source>
        <dbReference type="EMBL" id="KFI91602.1"/>
    </source>
</evidence>
<comment type="caution">
    <text evidence="4">The sequence shown here is derived from an EMBL/GenBank/DDBJ whole genome shotgun (WGS) entry which is preliminary data.</text>
</comment>
<evidence type="ECO:0000313" key="5">
    <source>
        <dbReference type="Proteomes" id="UP000029033"/>
    </source>
</evidence>
<proteinExistence type="predicted"/>